<reference evidence="2" key="1">
    <citation type="submission" date="2020-12" db="EMBL/GenBank/DDBJ databases">
        <title>Oil enriched cultivation method for isolating marine PHA-producing bacteria.</title>
        <authorList>
            <person name="Zheng W."/>
            <person name="Yu S."/>
            <person name="Huang Y."/>
        </authorList>
    </citation>
    <scope>NUCLEOTIDE SEQUENCE</scope>
    <source>
        <strain evidence="2">SY-2-12</strain>
    </source>
</reference>
<evidence type="ECO:0000313" key="2">
    <source>
        <dbReference type="EMBL" id="MBN9673879.1"/>
    </source>
</evidence>
<name>A0A939EIZ2_9HYPH</name>
<sequence length="275" mass="30799">MTSAASEWIGRKREASETITDRQIHEFRVTLDGFLGEGEDLPGFHWCLVPEIYPPEDLGRDGHPKLGLFLPDLGLPRRMWAGGRVCYHGGIRAGETVTRQTTVKDIQFKEGRSGTLGFVTLDHDYLFDRELRISEQHNIVYREDPAPGAPALTPPKAEAWTVLKSIEVLPTPTLLFRYSAMTFNGHRIHYDKAYATGVEGYDGLVVHGPLQSTWMQILATRILQRLPKEFSYRGVSPLICGRPAVVEAMESEPGTLALRVRDKDNDVVTMEARAA</sequence>
<dbReference type="InterPro" id="IPR052741">
    <property type="entry name" value="Mitochondrial_HTD2"/>
</dbReference>
<dbReference type="Gene3D" id="3.10.129.10">
    <property type="entry name" value="Hotdog Thioesterase"/>
    <property type="match status" value="2"/>
</dbReference>
<dbReference type="EMBL" id="JAEKJZ010000008">
    <property type="protein sequence ID" value="MBN9673879.1"/>
    <property type="molecule type" value="Genomic_DNA"/>
</dbReference>
<dbReference type="PANTHER" id="PTHR28152:SF1">
    <property type="entry name" value="HYDROXYACYL-THIOESTER DEHYDRATASE TYPE 2, MITOCHONDRIAL"/>
    <property type="match status" value="1"/>
</dbReference>
<dbReference type="GO" id="GO:0019171">
    <property type="term" value="F:(3R)-hydroxyacyl-[acyl-carrier-protein] dehydratase activity"/>
    <property type="evidence" value="ECO:0007669"/>
    <property type="project" value="TreeGrafter"/>
</dbReference>
<dbReference type="AlphaFoldDB" id="A0A939EIZ2"/>
<organism evidence="2 3">
    <name type="scientific">Roseibium aggregatum</name>
    <dbReference type="NCBI Taxonomy" id="187304"/>
    <lineage>
        <taxon>Bacteria</taxon>
        <taxon>Pseudomonadati</taxon>
        <taxon>Pseudomonadota</taxon>
        <taxon>Alphaproteobacteria</taxon>
        <taxon>Hyphomicrobiales</taxon>
        <taxon>Stappiaceae</taxon>
        <taxon>Roseibium</taxon>
    </lineage>
</organism>
<dbReference type="RefSeq" id="WP_207144179.1">
    <property type="nucleotide sequence ID" value="NZ_JAEKJZ010000008.1"/>
</dbReference>
<dbReference type="Pfam" id="PF13452">
    <property type="entry name" value="FAS1_DH_region"/>
    <property type="match status" value="1"/>
</dbReference>
<protein>
    <submittedName>
        <fullName evidence="2">MaoC family dehydratase N-terminal domain-containing protein</fullName>
    </submittedName>
</protein>
<comment type="caution">
    <text evidence="2">The sequence shown here is derived from an EMBL/GenBank/DDBJ whole genome shotgun (WGS) entry which is preliminary data.</text>
</comment>
<dbReference type="SUPFAM" id="SSF54637">
    <property type="entry name" value="Thioesterase/thiol ester dehydrase-isomerase"/>
    <property type="match status" value="1"/>
</dbReference>
<dbReference type="InterPro" id="IPR029069">
    <property type="entry name" value="HotDog_dom_sf"/>
</dbReference>
<dbReference type="Proteomes" id="UP000664096">
    <property type="component" value="Unassembled WGS sequence"/>
</dbReference>
<gene>
    <name evidence="2" type="ORF">JF539_26215</name>
</gene>
<dbReference type="PANTHER" id="PTHR28152">
    <property type="entry name" value="HYDROXYACYL-THIOESTER DEHYDRATASE TYPE 2, MITOCHONDRIAL"/>
    <property type="match status" value="1"/>
</dbReference>
<dbReference type="InterPro" id="IPR039569">
    <property type="entry name" value="FAS1-like_DH_region"/>
</dbReference>
<evidence type="ECO:0000313" key="3">
    <source>
        <dbReference type="Proteomes" id="UP000664096"/>
    </source>
</evidence>
<accession>A0A939EIZ2</accession>
<feature type="domain" description="FAS1-like dehydratase" evidence="1">
    <location>
        <begin position="16"/>
        <end position="126"/>
    </location>
</feature>
<evidence type="ECO:0000259" key="1">
    <source>
        <dbReference type="Pfam" id="PF13452"/>
    </source>
</evidence>
<proteinExistence type="predicted"/>